<proteinExistence type="predicted"/>
<dbReference type="EMBL" id="CP119321">
    <property type="protein sequence ID" value="WEK12886.1"/>
    <property type="molecule type" value="Genomic_DNA"/>
</dbReference>
<keyword evidence="1" id="KW-0238">DNA-binding</keyword>
<accession>A0AAJ5W1G5</accession>
<dbReference type="SUPFAM" id="SSF142906">
    <property type="entry name" value="YjbR-like"/>
    <property type="match status" value="1"/>
</dbReference>
<organism evidence="1 2">
    <name type="scientific">Candidatus Microbacterium phytovorans</name>
    <dbReference type="NCBI Taxonomy" id="3121374"/>
    <lineage>
        <taxon>Bacteria</taxon>
        <taxon>Bacillati</taxon>
        <taxon>Actinomycetota</taxon>
        <taxon>Actinomycetes</taxon>
        <taxon>Micrococcales</taxon>
        <taxon>Microbacteriaceae</taxon>
        <taxon>Microbacterium</taxon>
    </lineage>
</organism>
<dbReference type="Proteomes" id="UP001213972">
    <property type="component" value="Chromosome"/>
</dbReference>
<evidence type="ECO:0000313" key="2">
    <source>
        <dbReference type="Proteomes" id="UP001213972"/>
    </source>
</evidence>
<dbReference type="Pfam" id="PF04237">
    <property type="entry name" value="YjbR"/>
    <property type="match status" value="1"/>
</dbReference>
<dbReference type="AlphaFoldDB" id="A0AAJ5W1G5"/>
<protein>
    <submittedName>
        <fullName evidence="1">MmcQ/YjbR family DNA-binding protein</fullName>
    </submittedName>
</protein>
<sequence>MSHPQMFDDDDALLVRVRALALALPEAEEKVSHGRPTFFTRRVFAHYGGSQRIDGEWVRHDHALLIRADPTDEPALRQDPRFWEPAYLAPYGWIAIDLDEDTDWTEVTELLDASYRVTALRRQVRLLDERTDH</sequence>
<dbReference type="InterPro" id="IPR038056">
    <property type="entry name" value="YjbR-like_sf"/>
</dbReference>
<dbReference type="GO" id="GO:0003677">
    <property type="term" value="F:DNA binding"/>
    <property type="evidence" value="ECO:0007669"/>
    <property type="project" value="UniProtKB-KW"/>
</dbReference>
<reference evidence="1" key="1">
    <citation type="submission" date="2023-03" db="EMBL/GenBank/DDBJ databases">
        <title>Andean soil-derived lignocellulolytic bacterial consortium as a source of novel taxa and putative plastic-active enzymes.</title>
        <authorList>
            <person name="Diaz-Garcia L."/>
            <person name="Chuvochina M."/>
            <person name="Feuerriegel G."/>
            <person name="Bunk B."/>
            <person name="Sproer C."/>
            <person name="Streit W.R."/>
            <person name="Rodriguez L.M."/>
            <person name="Overmann J."/>
            <person name="Jimenez D.J."/>
        </authorList>
    </citation>
    <scope>NUCLEOTIDE SEQUENCE</scope>
    <source>
        <strain evidence="1">MAG 4610</strain>
    </source>
</reference>
<gene>
    <name evidence="1" type="ORF">P0Y48_10470</name>
</gene>
<dbReference type="Gene3D" id="3.90.1150.30">
    <property type="match status" value="1"/>
</dbReference>
<dbReference type="InterPro" id="IPR058532">
    <property type="entry name" value="YjbR/MT2646/Rv2570-like"/>
</dbReference>
<name>A0AAJ5W1G5_9MICO</name>
<evidence type="ECO:0000313" key="1">
    <source>
        <dbReference type="EMBL" id="WEK12886.1"/>
    </source>
</evidence>